<gene>
    <name evidence="3" type="ordered locus">Pmob_1031</name>
</gene>
<dbReference type="AlphaFoldDB" id="A9BK09"/>
<feature type="domain" description="Cyclodeaminase/cyclohydrolase" evidence="2">
    <location>
        <begin position="6"/>
        <end position="186"/>
    </location>
</feature>
<dbReference type="KEGG" id="pmo:Pmob_1031"/>
<dbReference type="SUPFAM" id="SSF101262">
    <property type="entry name" value="Methenyltetrahydrofolate cyclohydrolase-like"/>
    <property type="match status" value="1"/>
</dbReference>
<evidence type="ECO:0000313" key="4">
    <source>
        <dbReference type="Proteomes" id="UP000000789"/>
    </source>
</evidence>
<dbReference type="Gene3D" id="1.20.120.680">
    <property type="entry name" value="Formiminotetrahydrofolate cyclodeaminase monomer, up-and-down helical bundle"/>
    <property type="match status" value="1"/>
</dbReference>
<dbReference type="RefSeq" id="WP_012208855.1">
    <property type="nucleotide sequence ID" value="NC_010003.1"/>
</dbReference>
<feature type="coiled-coil region" evidence="1">
    <location>
        <begin position="44"/>
        <end position="78"/>
    </location>
</feature>
<evidence type="ECO:0000259" key="2">
    <source>
        <dbReference type="Pfam" id="PF04961"/>
    </source>
</evidence>
<dbReference type="InterPro" id="IPR036178">
    <property type="entry name" value="Formintransfe-cycloase-like_sf"/>
</dbReference>
<accession>A9BK09</accession>
<organism evidence="3 4">
    <name type="scientific">Petrotoga mobilis (strain DSM 10674 / SJ95)</name>
    <dbReference type="NCBI Taxonomy" id="403833"/>
    <lineage>
        <taxon>Bacteria</taxon>
        <taxon>Thermotogati</taxon>
        <taxon>Thermotogota</taxon>
        <taxon>Thermotogae</taxon>
        <taxon>Petrotogales</taxon>
        <taxon>Petrotogaceae</taxon>
        <taxon>Petrotoga</taxon>
    </lineage>
</organism>
<evidence type="ECO:0000256" key="1">
    <source>
        <dbReference type="SAM" id="Coils"/>
    </source>
</evidence>
<reference evidence="3" key="1">
    <citation type="submission" date="2007-11" db="EMBL/GenBank/DDBJ databases">
        <title>Complete sequence of Petroga mobilis SJ95.</title>
        <authorList>
            <consortium name="US DOE Joint Genome Institute"/>
            <person name="Copeland A."/>
            <person name="Lucas S."/>
            <person name="Lapidus A."/>
            <person name="Barry K."/>
            <person name="Glavina del Rio T."/>
            <person name="Dalin E."/>
            <person name="Tice H."/>
            <person name="Pitluck S."/>
            <person name="Meincke L."/>
            <person name="Brettin T."/>
            <person name="Bruce D."/>
            <person name="Detter J.C."/>
            <person name="Han C."/>
            <person name="Kuske C.R."/>
            <person name="Schmutz J."/>
            <person name="Larimer F."/>
            <person name="Land M."/>
            <person name="Hauser L."/>
            <person name="Kyrpides N."/>
            <person name="Mikhailova N."/>
            <person name="Noll K."/>
            <person name="Richardson P."/>
        </authorList>
    </citation>
    <scope>NUCLEOTIDE SEQUENCE [LARGE SCALE GENOMIC DNA]</scope>
    <source>
        <strain evidence="3">SJ95</strain>
    </source>
</reference>
<sequence length="205" mass="22678">MLSEMSLKDFLEKLSSNEPAPGGGSAAALAGSIGASLGCMVANLTIGKKKYEDVEEEMKDLKVKFEEYRDKFLQLMEEDAQAFNEVIEALKLPKSTEEEKRARNEKIQEKTKKATLLPLQIAKDALEVMELSGITIEKGYKMAKSDAAISLVMAKAAVDGGLYNVKINLPSIKDEDFLRDINSQIEKIEGEANTLELRLLSKVYI</sequence>
<protein>
    <submittedName>
        <fullName evidence="3">Formiminotransferase-cyclodeaminase</fullName>
    </submittedName>
</protein>
<evidence type="ECO:0000313" key="3">
    <source>
        <dbReference type="EMBL" id="ABX31752.1"/>
    </source>
</evidence>
<dbReference type="OrthoDB" id="7959174at2"/>
<dbReference type="eggNOG" id="COG3404">
    <property type="taxonomic scope" value="Bacteria"/>
</dbReference>
<dbReference type="Proteomes" id="UP000000789">
    <property type="component" value="Chromosome"/>
</dbReference>
<dbReference type="STRING" id="403833.Pmob_1031"/>
<proteinExistence type="predicted"/>
<keyword evidence="1" id="KW-0175">Coiled coil</keyword>
<keyword evidence="4" id="KW-1185">Reference proteome</keyword>
<dbReference type="InterPro" id="IPR007044">
    <property type="entry name" value="Cyclodeamin/CycHdrlase"/>
</dbReference>
<dbReference type="HOGENOM" id="CLU_088419_0_1_0"/>
<name>A9BK09_PETMO</name>
<dbReference type="EMBL" id="CP000879">
    <property type="protein sequence ID" value="ABX31752.1"/>
    <property type="molecule type" value="Genomic_DNA"/>
</dbReference>
<dbReference type="GO" id="GO:0016740">
    <property type="term" value="F:transferase activity"/>
    <property type="evidence" value="ECO:0007669"/>
    <property type="project" value="UniProtKB-KW"/>
</dbReference>
<dbReference type="Pfam" id="PF04961">
    <property type="entry name" value="FTCD_C"/>
    <property type="match status" value="1"/>
</dbReference>